<protein>
    <submittedName>
        <fullName evidence="14">Leucine-rich repeat domain-containing protein</fullName>
    </submittedName>
</protein>
<evidence type="ECO:0000313" key="15">
    <source>
        <dbReference type="Proteomes" id="UP001267344"/>
    </source>
</evidence>
<dbReference type="EMBL" id="JASBAG010000004">
    <property type="protein sequence ID" value="MDT0097607.1"/>
    <property type="molecule type" value="Genomic_DNA"/>
</dbReference>
<dbReference type="InterPro" id="IPR024634">
    <property type="entry name" value="Internalin_N"/>
</dbReference>
<keyword evidence="9" id="KW-0406">Ion transport</keyword>
<evidence type="ECO:0000256" key="2">
    <source>
        <dbReference type="ARBA" id="ARBA00022448"/>
    </source>
</evidence>
<keyword evidence="7" id="KW-0677">Repeat</keyword>
<dbReference type="Proteomes" id="UP001267344">
    <property type="component" value="Unassembled WGS sequence"/>
</dbReference>
<keyword evidence="3" id="KW-1003">Cell membrane</keyword>
<dbReference type="InterPro" id="IPR051432">
    <property type="entry name" value="KCNMA1_auxiliary"/>
</dbReference>
<evidence type="ECO:0000256" key="10">
    <source>
        <dbReference type="ARBA" id="ARBA00023136"/>
    </source>
</evidence>
<dbReference type="PANTHER" id="PTHR46473:SF10">
    <property type="entry name" value="LD45603P-RELATED"/>
    <property type="match status" value="1"/>
</dbReference>
<proteinExistence type="predicted"/>
<dbReference type="Gene3D" id="3.80.10.10">
    <property type="entry name" value="Ribonuclease Inhibitor"/>
    <property type="match status" value="2"/>
</dbReference>
<evidence type="ECO:0000256" key="1">
    <source>
        <dbReference type="ARBA" id="ARBA00004162"/>
    </source>
</evidence>
<evidence type="ECO:0000313" key="14">
    <source>
        <dbReference type="EMBL" id="MDT0097607.1"/>
    </source>
</evidence>
<evidence type="ECO:0000256" key="6">
    <source>
        <dbReference type="ARBA" id="ARBA00022729"/>
    </source>
</evidence>
<dbReference type="Pfam" id="PF00560">
    <property type="entry name" value="LRR_1"/>
    <property type="match status" value="2"/>
</dbReference>
<evidence type="ECO:0000256" key="5">
    <source>
        <dbReference type="ARBA" id="ARBA00022692"/>
    </source>
</evidence>
<dbReference type="InterPro" id="IPR032675">
    <property type="entry name" value="LRR_dom_sf"/>
</dbReference>
<keyword evidence="10" id="KW-0472">Membrane</keyword>
<keyword evidence="12" id="KW-0407">Ion channel</keyword>
<dbReference type="PANTHER" id="PTHR46473">
    <property type="entry name" value="GH08155P"/>
    <property type="match status" value="1"/>
</dbReference>
<dbReference type="InterPro" id="IPR003591">
    <property type="entry name" value="Leu-rich_rpt_typical-subtyp"/>
</dbReference>
<dbReference type="GeneID" id="93240338"/>
<dbReference type="PRINTS" id="PR00019">
    <property type="entry name" value="LEURICHRPT"/>
</dbReference>
<evidence type="ECO:0000256" key="3">
    <source>
        <dbReference type="ARBA" id="ARBA00022475"/>
    </source>
</evidence>
<evidence type="ECO:0000256" key="11">
    <source>
        <dbReference type="ARBA" id="ARBA00023157"/>
    </source>
</evidence>
<dbReference type="SMART" id="SM00369">
    <property type="entry name" value="LRR_TYP"/>
    <property type="match status" value="5"/>
</dbReference>
<reference evidence="14 15" key="1">
    <citation type="submission" date="2023-05" db="EMBL/GenBank/DDBJ databases">
        <title>A Combination of Whole Genome Sequencing and Metagenomics Reveals Diversity of Listeria spp. in Soil Collected from the Nantahala National Forest.</title>
        <authorList>
            <person name="Wang J."/>
            <person name="Schamp C.N."/>
            <person name="Hudson L.K."/>
            <person name="Chaggar H.K."/>
            <person name="Bryan D.W."/>
            <person name="Radosevich M."/>
            <person name="Denes T.G."/>
        </authorList>
    </citation>
    <scope>NUCLEOTIDE SEQUENCE [LARGE SCALE GENOMIC DNA]</scope>
    <source>
        <strain evidence="14 15">UTK S2-0009</strain>
    </source>
</reference>
<keyword evidence="4" id="KW-0433">Leucine-rich repeat</keyword>
<evidence type="ECO:0000256" key="4">
    <source>
        <dbReference type="ARBA" id="ARBA00022614"/>
    </source>
</evidence>
<dbReference type="PROSITE" id="PS51450">
    <property type="entry name" value="LRR"/>
    <property type="match status" value="4"/>
</dbReference>
<evidence type="ECO:0000256" key="12">
    <source>
        <dbReference type="ARBA" id="ARBA00023303"/>
    </source>
</evidence>
<accession>A0ABU2IHV7</accession>
<dbReference type="SUPFAM" id="SSF52058">
    <property type="entry name" value="L domain-like"/>
    <property type="match status" value="1"/>
</dbReference>
<dbReference type="Pfam" id="PF11589">
    <property type="entry name" value="DUF3244"/>
    <property type="match status" value="1"/>
</dbReference>
<comment type="subcellular location">
    <subcellularLocation>
        <location evidence="1">Cell membrane</location>
        <topology evidence="1">Single-pass membrane protein</topology>
    </subcellularLocation>
</comment>
<evidence type="ECO:0000256" key="9">
    <source>
        <dbReference type="ARBA" id="ARBA00023065"/>
    </source>
</evidence>
<evidence type="ECO:0000259" key="13">
    <source>
        <dbReference type="Pfam" id="PF12354"/>
    </source>
</evidence>
<dbReference type="Pfam" id="PF12354">
    <property type="entry name" value="Internalin_N"/>
    <property type="match status" value="1"/>
</dbReference>
<keyword evidence="15" id="KW-1185">Reference proteome</keyword>
<dbReference type="RefSeq" id="WP_311175761.1">
    <property type="nucleotide sequence ID" value="NZ_CP156021.1"/>
</dbReference>
<comment type="caution">
    <text evidence="14">The sequence shown here is derived from an EMBL/GenBank/DDBJ whole genome shotgun (WGS) entry which is preliminary data.</text>
</comment>
<dbReference type="InterPro" id="IPR001611">
    <property type="entry name" value="Leu-rich_rpt"/>
</dbReference>
<keyword evidence="8" id="KW-1133">Transmembrane helix</keyword>
<dbReference type="InterPro" id="IPR021638">
    <property type="entry name" value="DUF3244"/>
</dbReference>
<keyword evidence="11" id="KW-1015">Disulfide bond</keyword>
<sequence length="410" mass="45503">MRKLLIFLGTSLLLIILSLSVTSGDLKAKAASNLYPLPAPIIDVFPDEGLATDMARNLKKDSVNDVIDQADLDALTGLGFETETITNDSMQLLERAMFNNVTDVSIMSFGRELTEFPDITTIPHLKTLFFVDSPEQITRSLSLPDYQNYPEMDTITMAGNNLIGSIPDFTGMPALKQLYMSDMFIATDAVPNFHNIPLLVTLDLSSNQLTTIPDFQNTPKLVELNLGDNQITSIPDFQNLPNLRTLNLNANALTNTPDFQNLPNLTDLILRHNNLTGTMVNYTNLPSLESLDLDYNFLTELPSNVLDTIYVQSQNGVLPDQTINQGDTCTIDLPIYFQMKEINMLISPEVTGSYIGITVMQIPTTVNTEDNTITLDTSALSPGEYRLNVEYNLNYATSGECSYDWNITIN</sequence>
<feature type="domain" description="Internalin N-terminal" evidence="13">
    <location>
        <begin position="30"/>
        <end position="73"/>
    </location>
</feature>
<evidence type="ECO:0000256" key="7">
    <source>
        <dbReference type="ARBA" id="ARBA00022737"/>
    </source>
</evidence>
<dbReference type="Pfam" id="PF13855">
    <property type="entry name" value="LRR_8"/>
    <property type="match status" value="1"/>
</dbReference>
<gene>
    <name evidence="14" type="ORF">QJV39_12915</name>
</gene>
<keyword evidence="5" id="KW-0812">Transmembrane</keyword>
<name>A0ABU2IHV7_9LIST</name>
<keyword evidence="6" id="KW-0732">Signal</keyword>
<organism evidence="14 15">
    <name type="scientific">Listeria swaminathanii</name>
    <dbReference type="NCBI Taxonomy" id="2713501"/>
    <lineage>
        <taxon>Bacteria</taxon>
        <taxon>Bacillati</taxon>
        <taxon>Bacillota</taxon>
        <taxon>Bacilli</taxon>
        <taxon>Bacillales</taxon>
        <taxon>Listeriaceae</taxon>
        <taxon>Listeria</taxon>
    </lineage>
</organism>
<evidence type="ECO:0000256" key="8">
    <source>
        <dbReference type="ARBA" id="ARBA00022989"/>
    </source>
</evidence>
<dbReference type="SMART" id="SM00364">
    <property type="entry name" value="LRR_BAC"/>
    <property type="match status" value="4"/>
</dbReference>
<keyword evidence="2" id="KW-0813">Transport</keyword>